<evidence type="ECO:0000313" key="2">
    <source>
        <dbReference type="EnsemblProtists" id="HpaP811755"/>
    </source>
</evidence>
<reference evidence="3" key="1">
    <citation type="journal article" date="2010" name="Science">
        <title>Signatures of adaptation to obligate biotrophy in the Hyaloperonospora arabidopsidis genome.</title>
        <authorList>
            <person name="Baxter L."/>
            <person name="Tripathy S."/>
            <person name="Ishaque N."/>
            <person name="Boot N."/>
            <person name="Cabral A."/>
            <person name="Kemen E."/>
            <person name="Thines M."/>
            <person name="Ah-Fong A."/>
            <person name="Anderson R."/>
            <person name="Badejoko W."/>
            <person name="Bittner-Eddy P."/>
            <person name="Boore J.L."/>
            <person name="Chibucos M.C."/>
            <person name="Coates M."/>
            <person name="Dehal P."/>
            <person name="Delehaunty K."/>
            <person name="Dong S."/>
            <person name="Downton P."/>
            <person name="Dumas B."/>
            <person name="Fabro G."/>
            <person name="Fronick C."/>
            <person name="Fuerstenberg S.I."/>
            <person name="Fulton L."/>
            <person name="Gaulin E."/>
            <person name="Govers F."/>
            <person name="Hughes L."/>
            <person name="Humphray S."/>
            <person name="Jiang R.H."/>
            <person name="Judelson H."/>
            <person name="Kamoun S."/>
            <person name="Kyung K."/>
            <person name="Meijer H."/>
            <person name="Minx P."/>
            <person name="Morris P."/>
            <person name="Nelson J."/>
            <person name="Phuntumart V."/>
            <person name="Qutob D."/>
            <person name="Rehmany A."/>
            <person name="Rougon-Cardoso A."/>
            <person name="Ryden P."/>
            <person name="Torto-Alalibo T."/>
            <person name="Studholme D."/>
            <person name="Wang Y."/>
            <person name="Win J."/>
            <person name="Wood J."/>
            <person name="Clifton S.W."/>
            <person name="Rogers J."/>
            <person name="Van den Ackerveken G."/>
            <person name="Jones J.D."/>
            <person name="McDowell J.M."/>
            <person name="Beynon J."/>
            <person name="Tyler B.M."/>
        </authorList>
    </citation>
    <scope>NUCLEOTIDE SEQUENCE [LARGE SCALE GENOMIC DNA]</scope>
    <source>
        <strain evidence="3">Emoy2</strain>
    </source>
</reference>
<dbReference type="VEuPathDB" id="FungiDB:HpaG811755"/>
<dbReference type="Proteomes" id="UP000011713">
    <property type="component" value="Unassembled WGS sequence"/>
</dbReference>
<reference evidence="2" key="2">
    <citation type="submission" date="2015-06" db="UniProtKB">
        <authorList>
            <consortium name="EnsemblProtists"/>
        </authorList>
    </citation>
    <scope>IDENTIFICATION</scope>
    <source>
        <strain evidence="2">Emoy2</strain>
    </source>
</reference>
<proteinExistence type="predicted"/>
<keyword evidence="3" id="KW-1185">Reference proteome</keyword>
<feature type="compositionally biased region" description="Low complexity" evidence="1">
    <location>
        <begin position="57"/>
        <end position="75"/>
    </location>
</feature>
<dbReference type="HOGENOM" id="CLU_1985867_0_0_1"/>
<organism evidence="2 3">
    <name type="scientific">Hyaloperonospora arabidopsidis (strain Emoy2)</name>
    <name type="common">Downy mildew agent</name>
    <name type="synonym">Peronospora arabidopsidis</name>
    <dbReference type="NCBI Taxonomy" id="559515"/>
    <lineage>
        <taxon>Eukaryota</taxon>
        <taxon>Sar</taxon>
        <taxon>Stramenopiles</taxon>
        <taxon>Oomycota</taxon>
        <taxon>Peronosporomycetes</taxon>
        <taxon>Peronosporales</taxon>
        <taxon>Peronosporaceae</taxon>
        <taxon>Hyaloperonospora</taxon>
    </lineage>
</organism>
<evidence type="ECO:0000313" key="3">
    <source>
        <dbReference type="Proteomes" id="UP000011713"/>
    </source>
</evidence>
<evidence type="ECO:0000256" key="1">
    <source>
        <dbReference type="SAM" id="MobiDB-lite"/>
    </source>
</evidence>
<protein>
    <submittedName>
        <fullName evidence="2">Uncharacterized protein</fullName>
    </submittedName>
</protein>
<dbReference type="EMBL" id="JH598051">
    <property type="status" value="NOT_ANNOTATED_CDS"/>
    <property type="molecule type" value="Genomic_DNA"/>
</dbReference>
<dbReference type="AlphaFoldDB" id="M4BYV7"/>
<feature type="region of interest" description="Disordered" evidence="1">
    <location>
        <begin position="57"/>
        <end position="77"/>
    </location>
</feature>
<name>M4BYV7_HYAAE</name>
<accession>M4BYV7</accession>
<dbReference type="EnsemblProtists" id="HpaT811755">
    <property type="protein sequence ID" value="HpaP811755"/>
    <property type="gene ID" value="HpaG811755"/>
</dbReference>
<sequence>MFLTLSTIQPFYKLVSTAPRVGRTSTHSHHLAFPSIFSSTHSQVSHIVSHNVCPLRTQSQRPPFPSSSSAPRPQSYIGRHSSRRVKLLVSVRKVACRTFKIYLICVYLCVSVHNAARCTLHVLSAI</sequence>
<dbReference type="InParanoid" id="M4BYV7"/>